<evidence type="ECO:0000256" key="6">
    <source>
        <dbReference type="ARBA" id="ARBA00022692"/>
    </source>
</evidence>
<sequence length="222" mass="23882">MRSVDWGQFRDLMISGTTDTLYMVLLSALFTLLIGLPVGVLLFLTRKGGLLSNPLISHLLNWVVNIGRALPFVIMLIAVIPFTRLIVGTTLGSTAAVVPITLGAFPFFSRIVESALNEVDRGRIEAVQSLGGNLWYIVSRVLLPEALPALVSGVTLTIVMLIGFSAMAGVVGGGGLGDLAIRYGYQRFDNTLMAGTVIMLLFLVLAIQKTGDIVVRSLAHRR</sequence>
<dbReference type="RefSeq" id="WP_087489728.1">
    <property type="nucleotide sequence ID" value="NZ_CP015579.1"/>
</dbReference>
<dbReference type="PANTHER" id="PTHR30450">
    <property type="entry name" value="ABC TRANSPORTER PERMEASE"/>
    <property type="match status" value="1"/>
</dbReference>
<keyword evidence="4" id="KW-1003">Cell membrane</keyword>
<keyword evidence="15" id="KW-1185">Reference proteome</keyword>
<dbReference type="FunFam" id="1.10.3720.10:FF:000002">
    <property type="entry name" value="D-methionine ABC transporter permease MetI"/>
    <property type="match status" value="1"/>
</dbReference>
<comment type="function">
    <text evidence="9">Part of the binding-protein-dependent transport system for D-methionine and the toxic methionine analog alpha-methyl-methionine. Probably responsible for the translocation of the substrate across the membrane.</text>
</comment>
<evidence type="ECO:0000256" key="11">
    <source>
        <dbReference type="RuleBase" id="RU363032"/>
    </source>
</evidence>
<dbReference type="AlphaFoldDB" id="A0A1Y0LN13"/>
<feature type="domain" description="ABC transmembrane type-1" evidence="12">
    <location>
        <begin position="17"/>
        <end position="209"/>
    </location>
</feature>
<dbReference type="InterPro" id="IPR051322">
    <property type="entry name" value="AA_ABC_Transporter_Permease"/>
</dbReference>
<evidence type="ECO:0000259" key="12">
    <source>
        <dbReference type="PROSITE" id="PS50928"/>
    </source>
</evidence>
<gene>
    <name evidence="13" type="ORF">A7K98_17475</name>
    <name evidence="14" type="ORF">A7K99_17460</name>
</gene>
<evidence type="ECO:0000313" key="14">
    <source>
        <dbReference type="EMBL" id="ARU99414.1"/>
    </source>
</evidence>
<comment type="subcellular location">
    <subcellularLocation>
        <location evidence="1">Cell inner membrane</location>
        <topology evidence="1">Multi-pass membrane protein</topology>
    </subcellularLocation>
    <subcellularLocation>
        <location evidence="11">Cell membrane</location>
        <topology evidence="11">Multi-pass membrane protein</topology>
    </subcellularLocation>
</comment>
<feature type="transmembrane region" description="Helical" evidence="11">
    <location>
        <begin position="86"/>
        <end position="108"/>
    </location>
</feature>
<dbReference type="InterPro" id="IPR000515">
    <property type="entry name" value="MetI-like"/>
</dbReference>
<reference evidence="15 16" key="1">
    <citation type="submission" date="2016-05" db="EMBL/GenBank/DDBJ databases">
        <title>Complete genome sequence of two 2,5-diketo-D-glunonic acid producing strain Tatumella citrea.</title>
        <authorList>
            <person name="Duan C."/>
            <person name="Yang J."/>
            <person name="Yang S."/>
        </authorList>
    </citation>
    <scope>NUCLEOTIDE SEQUENCE [LARGE SCALE GENOMIC DNA]</scope>
    <source>
        <strain evidence="14 15">ATCC 39140</strain>
        <strain evidence="13 16">DSM 13699</strain>
    </source>
</reference>
<evidence type="ECO:0000256" key="10">
    <source>
        <dbReference type="ARBA" id="ARBA00040727"/>
    </source>
</evidence>
<dbReference type="CDD" id="cd06261">
    <property type="entry name" value="TM_PBP2"/>
    <property type="match status" value="1"/>
</dbReference>
<feature type="transmembrane region" description="Helical" evidence="11">
    <location>
        <begin position="56"/>
        <end position="80"/>
    </location>
</feature>
<evidence type="ECO:0000256" key="5">
    <source>
        <dbReference type="ARBA" id="ARBA00022519"/>
    </source>
</evidence>
<dbReference type="KEGG" id="tci:A7K98_17475"/>
<keyword evidence="6 11" id="KW-0812">Transmembrane</keyword>
<dbReference type="InterPro" id="IPR035906">
    <property type="entry name" value="MetI-like_sf"/>
</dbReference>
<keyword evidence="7 11" id="KW-1133">Transmembrane helix</keyword>
<dbReference type="GO" id="GO:0005886">
    <property type="term" value="C:plasma membrane"/>
    <property type="evidence" value="ECO:0007669"/>
    <property type="project" value="UniProtKB-SubCell"/>
</dbReference>
<dbReference type="GO" id="GO:0048473">
    <property type="term" value="P:D-methionine transmembrane transport"/>
    <property type="evidence" value="ECO:0007669"/>
    <property type="project" value="TreeGrafter"/>
</dbReference>
<dbReference type="Proteomes" id="UP000195814">
    <property type="component" value="Chromosome"/>
</dbReference>
<keyword evidence="8 11" id="KW-0472">Membrane</keyword>
<evidence type="ECO:0000256" key="9">
    <source>
        <dbReference type="ARBA" id="ARBA00037265"/>
    </source>
</evidence>
<dbReference type="PANTHER" id="PTHR30450:SF1">
    <property type="entry name" value="D-METHIONINE TRANSPORT SYSTEM PERMEASE PROTEIN METI-RELATED"/>
    <property type="match status" value="1"/>
</dbReference>
<evidence type="ECO:0000256" key="1">
    <source>
        <dbReference type="ARBA" id="ARBA00004429"/>
    </source>
</evidence>
<proteinExistence type="inferred from homology"/>
<evidence type="ECO:0000313" key="13">
    <source>
        <dbReference type="EMBL" id="ARU95373.1"/>
    </source>
</evidence>
<dbReference type="PROSITE" id="PS50928">
    <property type="entry name" value="ABC_TM1"/>
    <property type="match status" value="1"/>
</dbReference>
<dbReference type="Proteomes" id="UP000195729">
    <property type="component" value="Chromosome"/>
</dbReference>
<evidence type="ECO:0000256" key="7">
    <source>
        <dbReference type="ARBA" id="ARBA00022989"/>
    </source>
</evidence>
<accession>A0A1Y0LN13</accession>
<dbReference type="OrthoDB" id="9793490at2"/>
<feature type="transmembrane region" description="Helical" evidence="11">
    <location>
        <begin position="20"/>
        <end position="44"/>
    </location>
</feature>
<evidence type="ECO:0000256" key="2">
    <source>
        <dbReference type="ARBA" id="ARBA00007069"/>
    </source>
</evidence>
<organism evidence="13 16">
    <name type="scientific">Tatumella citrea</name>
    <name type="common">Pantoea citrea</name>
    <dbReference type="NCBI Taxonomy" id="53336"/>
    <lineage>
        <taxon>Bacteria</taxon>
        <taxon>Pseudomonadati</taxon>
        <taxon>Pseudomonadota</taxon>
        <taxon>Gammaproteobacteria</taxon>
        <taxon>Enterobacterales</taxon>
        <taxon>Erwiniaceae</taxon>
        <taxon>Tatumella</taxon>
    </lineage>
</organism>
<evidence type="ECO:0000256" key="4">
    <source>
        <dbReference type="ARBA" id="ARBA00022475"/>
    </source>
</evidence>
<dbReference type="NCBIfam" id="NF008049">
    <property type="entry name" value="PRK10782.1"/>
    <property type="match status" value="1"/>
</dbReference>
<evidence type="ECO:0000313" key="16">
    <source>
        <dbReference type="Proteomes" id="UP000195814"/>
    </source>
</evidence>
<protein>
    <recommendedName>
        <fullName evidence="10">D-methionine transport system permease protein MetI</fullName>
    </recommendedName>
</protein>
<dbReference type="SUPFAM" id="SSF161098">
    <property type="entry name" value="MetI-like"/>
    <property type="match status" value="1"/>
</dbReference>
<dbReference type="EMBL" id="CP015581">
    <property type="protein sequence ID" value="ARU99414.1"/>
    <property type="molecule type" value="Genomic_DNA"/>
</dbReference>
<keyword evidence="5" id="KW-0997">Cell inner membrane</keyword>
<dbReference type="Pfam" id="PF00528">
    <property type="entry name" value="BPD_transp_1"/>
    <property type="match status" value="1"/>
</dbReference>
<dbReference type="Gene3D" id="1.10.3720.10">
    <property type="entry name" value="MetI-like"/>
    <property type="match status" value="1"/>
</dbReference>
<evidence type="ECO:0000256" key="8">
    <source>
        <dbReference type="ARBA" id="ARBA00023136"/>
    </source>
</evidence>
<evidence type="ECO:0000313" key="15">
    <source>
        <dbReference type="Proteomes" id="UP000195729"/>
    </source>
</evidence>
<feature type="transmembrane region" description="Helical" evidence="11">
    <location>
        <begin position="149"/>
        <end position="171"/>
    </location>
</feature>
<comment type="similarity">
    <text evidence="2">Belongs to the binding-protein-dependent transport system permease family. CysTW subfamily.</text>
</comment>
<evidence type="ECO:0000256" key="3">
    <source>
        <dbReference type="ARBA" id="ARBA00022448"/>
    </source>
</evidence>
<keyword evidence="3 11" id="KW-0813">Transport</keyword>
<feature type="transmembrane region" description="Helical" evidence="11">
    <location>
        <begin position="191"/>
        <end position="207"/>
    </location>
</feature>
<name>A0A1Y0LN13_TATCI</name>
<dbReference type="EMBL" id="CP015579">
    <property type="protein sequence ID" value="ARU95373.1"/>
    <property type="molecule type" value="Genomic_DNA"/>
</dbReference>